<gene>
    <name evidence="1" type="ORF">M9189_00400</name>
</gene>
<dbReference type="AlphaFoldDB" id="A0A9J6ZQA1"/>
<dbReference type="KEGG" id="alkq:M9189_00400"/>
<protein>
    <submittedName>
        <fullName evidence="1">DUF4292 domain-containing protein</fullName>
    </submittedName>
</protein>
<evidence type="ECO:0000313" key="1">
    <source>
        <dbReference type="EMBL" id="URW79817.1"/>
    </source>
</evidence>
<evidence type="ECO:0000313" key="2">
    <source>
        <dbReference type="Proteomes" id="UP001056426"/>
    </source>
</evidence>
<reference evidence="1" key="1">
    <citation type="submission" date="2022-05" db="EMBL/GenBank/DDBJ databases">
        <authorList>
            <person name="Sun X."/>
        </authorList>
    </citation>
    <scope>NUCLEOTIDE SEQUENCE</scope>
    <source>
        <strain evidence="1">Ai-910</strain>
    </source>
</reference>
<dbReference type="RefSeq" id="WP_250723932.1">
    <property type="nucleotide sequence ID" value="NZ_CP098400.1"/>
</dbReference>
<dbReference type="Pfam" id="PF14125">
    <property type="entry name" value="DUF4292"/>
    <property type="match status" value="1"/>
</dbReference>
<dbReference type="EMBL" id="CP098400">
    <property type="protein sequence ID" value="URW79817.1"/>
    <property type="molecule type" value="Genomic_DNA"/>
</dbReference>
<name>A0A9J6ZQA1_9BACT</name>
<dbReference type="InterPro" id="IPR025634">
    <property type="entry name" value="DUF4292"/>
</dbReference>
<proteinExistence type="predicted"/>
<organism evidence="1 2">
    <name type="scientific">Xiashengella succiniciproducens</name>
    <dbReference type="NCBI Taxonomy" id="2949635"/>
    <lineage>
        <taxon>Bacteria</taxon>
        <taxon>Pseudomonadati</taxon>
        <taxon>Bacteroidota</taxon>
        <taxon>Bacteroidia</taxon>
        <taxon>Marinilabiliales</taxon>
        <taxon>Marinilabiliaceae</taxon>
        <taxon>Xiashengella</taxon>
    </lineage>
</organism>
<keyword evidence="2" id="KW-1185">Reference proteome</keyword>
<reference evidence="1" key="2">
    <citation type="submission" date="2022-06" db="EMBL/GenBank/DDBJ databases">
        <title>Xiashengella guii gen. nov. sp. nov., a bacterium isolated form anaerobic digestion tank.</title>
        <authorList>
            <person name="Huang H."/>
        </authorList>
    </citation>
    <scope>NUCLEOTIDE SEQUENCE</scope>
    <source>
        <strain evidence="1">Ai-910</strain>
    </source>
</reference>
<dbReference type="Proteomes" id="UP001056426">
    <property type="component" value="Chromosome"/>
</dbReference>
<sequence length="258" mass="29326">MCFASSCKTVKRAVSFGERQDLSLSELVDSVKDGSVVFDELYLKRVFVDIKTDERSLAGRANILIKKDSVIIISVIPIMGIELYRIKLDKEGVHILDRLNKKYLFGTYDRAGSIFLLDLGYNEIESVLVNNIFLAGGIDFYELGNRGRLSNGDSLFHYSFTGKSVSRGTSFFQRIEIQPLTYRPVMTIVNFPDLNIDFKVEYSDFSKYGDHIFPRSIKAFGRRSTDIFKLELSYSTVEFNSGNSVTFSIPANYVRETL</sequence>
<accession>A0A9J6ZQA1</accession>